<name>A0A147JWQ3_HADYE</name>
<evidence type="ECO:0000313" key="3">
    <source>
        <dbReference type="Proteomes" id="UP000074294"/>
    </source>
</evidence>
<evidence type="ECO:0000313" key="2">
    <source>
        <dbReference type="EMBL" id="KUO40870.1"/>
    </source>
</evidence>
<dbReference type="AlphaFoldDB" id="A0A147JWQ3"/>
<dbReference type="InterPro" id="IPR052509">
    <property type="entry name" value="Metal_resp_DNA-bind_regulator"/>
</dbReference>
<dbReference type="PANTHER" id="PTHR33169:SF14">
    <property type="entry name" value="TRANSCRIPTIONAL REGULATOR RV3488"/>
    <property type="match status" value="1"/>
</dbReference>
<protein>
    <recommendedName>
        <fullName evidence="1">Transcription regulator PadR N-terminal domain-containing protein</fullName>
    </recommendedName>
</protein>
<dbReference type="InterPro" id="IPR036390">
    <property type="entry name" value="WH_DNA-bd_sf"/>
</dbReference>
<dbReference type="InterPro" id="IPR036388">
    <property type="entry name" value="WH-like_DNA-bd_sf"/>
</dbReference>
<organism evidence="2 3">
    <name type="scientific">Hadarchaeum yellowstonense</name>
    <dbReference type="NCBI Taxonomy" id="1776334"/>
    <lineage>
        <taxon>Archaea</taxon>
        <taxon>Methanobacteriati</taxon>
        <taxon>Candidatus Hadarchaeota</taxon>
        <taxon>Candidatus Hadarchaeia</taxon>
        <taxon>Candidatus Hadarchaeales</taxon>
        <taxon>Candidatus Hadarchaeaceae</taxon>
        <taxon>Candidatus Hadarchaeum</taxon>
    </lineage>
</organism>
<evidence type="ECO:0000259" key="1">
    <source>
        <dbReference type="Pfam" id="PF03551"/>
    </source>
</evidence>
<dbReference type="PANTHER" id="PTHR33169">
    <property type="entry name" value="PADR-FAMILY TRANSCRIPTIONAL REGULATOR"/>
    <property type="match status" value="1"/>
</dbReference>
<dbReference type="EMBL" id="LQMQ01000033">
    <property type="protein sequence ID" value="KUO40870.1"/>
    <property type="molecule type" value="Genomic_DNA"/>
</dbReference>
<dbReference type="Pfam" id="PF03551">
    <property type="entry name" value="PadR"/>
    <property type="match status" value="1"/>
</dbReference>
<feature type="domain" description="Transcription regulator PadR N-terminal" evidence="1">
    <location>
        <begin position="26"/>
        <end position="98"/>
    </location>
</feature>
<proteinExistence type="predicted"/>
<dbReference type="Proteomes" id="UP000074294">
    <property type="component" value="Unassembled WGS sequence"/>
</dbReference>
<dbReference type="Gene3D" id="1.10.10.10">
    <property type="entry name" value="Winged helix-like DNA-binding domain superfamily/Winged helix DNA-binding domain"/>
    <property type="match status" value="1"/>
</dbReference>
<dbReference type="SUPFAM" id="SSF46785">
    <property type="entry name" value="Winged helix' DNA-binding domain"/>
    <property type="match status" value="1"/>
</dbReference>
<reference evidence="2 3" key="1">
    <citation type="journal article" date="2016" name="Nat. Microbiol.">
        <title>Genomic inference of the metabolism of cosmopolitan subsurface Archaea, Hadesarchaea.</title>
        <authorList>
            <person name="Baker B.J."/>
            <person name="Saw J.H."/>
            <person name="Lind A.E."/>
            <person name="Lazar C.S."/>
            <person name="Hinrichs K.-U."/>
            <person name="Teske A.P."/>
            <person name="Ettema T.J."/>
        </authorList>
    </citation>
    <scope>NUCLEOTIDE SEQUENCE [LARGE SCALE GENOMIC DNA]</scope>
</reference>
<gene>
    <name evidence="2" type="ORF">APZ16_01520</name>
</gene>
<sequence>MINGNQKWRANLGREMRRGFLSVLLLWILKKRGEPMYGYEIIQTIAKTTQGQWVPKAGTIYPILRRLESKGFVKSEWSSKSAGPSRRYYRITPEGREAERRILLEWKRHMSGFRDFLHDLLEVD</sequence>
<accession>A0A147JWQ3</accession>
<comment type="caution">
    <text evidence="2">The sequence shown here is derived from an EMBL/GenBank/DDBJ whole genome shotgun (WGS) entry which is preliminary data.</text>
</comment>
<dbReference type="STRING" id="1776334.APZ16_01520"/>
<dbReference type="InterPro" id="IPR005149">
    <property type="entry name" value="Tscrpt_reg_PadR_N"/>
</dbReference>